<dbReference type="CDD" id="cd00830">
    <property type="entry name" value="KAS_III"/>
    <property type="match status" value="1"/>
</dbReference>
<accession>A0A419SC39</accession>
<keyword evidence="2" id="KW-0012">Acyltransferase</keyword>
<evidence type="ECO:0000259" key="3">
    <source>
        <dbReference type="Pfam" id="PF08541"/>
    </source>
</evidence>
<dbReference type="GO" id="GO:0044550">
    <property type="term" value="P:secondary metabolite biosynthetic process"/>
    <property type="evidence" value="ECO:0007669"/>
    <property type="project" value="TreeGrafter"/>
</dbReference>
<evidence type="ECO:0000256" key="2">
    <source>
        <dbReference type="ARBA" id="ARBA00023315"/>
    </source>
</evidence>
<reference evidence="5 6" key="1">
    <citation type="submission" date="2016-07" db="EMBL/GenBank/DDBJ databases">
        <title>Genome of Pelobium manganitolerans.</title>
        <authorList>
            <person name="Wu S."/>
            <person name="Wang G."/>
        </authorList>
    </citation>
    <scope>NUCLEOTIDE SEQUENCE [LARGE SCALE GENOMIC DNA]</scope>
    <source>
        <strain evidence="5 6">YS-25</strain>
    </source>
</reference>
<gene>
    <name evidence="5" type="ORF">BCY91_01760</name>
</gene>
<dbReference type="Pfam" id="PF08545">
    <property type="entry name" value="ACP_syn_III"/>
    <property type="match status" value="1"/>
</dbReference>
<name>A0A419SC39_9SPHI</name>
<proteinExistence type="predicted"/>
<dbReference type="InterPro" id="IPR013747">
    <property type="entry name" value="ACP_syn_III_C"/>
</dbReference>
<comment type="caution">
    <text evidence="5">The sequence shown here is derived from an EMBL/GenBank/DDBJ whole genome shotgun (WGS) entry which is preliminary data.</text>
</comment>
<dbReference type="GO" id="GO:0004315">
    <property type="term" value="F:3-oxoacyl-[acyl-carrier-protein] synthase activity"/>
    <property type="evidence" value="ECO:0007669"/>
    <property type="project" value="InterPro"/>
</dbReference>
<feature type="domain" description="Beta-ketoacyl-[acyl-carrier-protein] synthase III C-terminal" evidence="3">
    <location>
        <begin position="257"/>
        <end position="356"/>
    </location>
</feature>
<dbReference type="OrthoDB" id="5171393at2"/>
<dbReference type="GO" id="GO:0006633">
    <property type="term" value="P:fatty acid biosynthetic process"/>
    <property type="evidence" value="ECO:0007669"/>
    <property type="project" value="InterPro"/>
</dbReference>
<organism evidence="5 6">
    <name type="scientific">Pelobium manganitolerans</name>
    <dbReference type="NCBI Taxonomy" id="1842495"/>
    <lineage>
        <taxon>Bacteria</taxon>
        <taxon>Pseudomonadati</taxon>
        <taxon>Bacteroidota</taxon>
        <taxon>Sphingobacteriia</taxon>
        <taxon>Sphingobacteriales</taxon>
        <taxon>Sphingobacteriaceae</taxon>
        <taxon>Pelobium</taxon>
    </lineage>
</organism>
<dbReference type="PANTHER" id="PTHR34069">
    <property type="entry name" value="3-OXOACYL-[ACYL-CARRIER-PROTEIN] SYNTHASE 3"/>
    <property type="match status" value="1"/>
</dbReference>
<keyword evidence="6" id="KW-1185">Reference proteome</keyword>
<dbReference type="Proteomes" id="UP000283433">
    <property type="component" value="Unassembled WGS sequence"/>
</dbReference>
<keyword evidence="1" id="KW-0808">Transferase</keyword>
<dbReference type="SUPFAM" id="SSF53901">
    <property type="entry name" value="Thiolase-like"/>
    <property type="match status" value="1"/>
</dbReference>
<evidence type="ECO:0000256" key="1">
    <source>
        <dbReference type="ARBA" id="ARBA00022679"/>
    </source>
</evidence>
<evidence type="ECO:0000313" key="5">
    <source>
        <dbReference type="EMBL" id="RKD20369.1"/>
    </source>
</evidence>
<dbReference type="AlphaFoldDB" id="A0A419SC39"/>
<dbReference type="EMBL" id="MBTA01000001">
    <property type="protein sequence ID" value="RKD20369.1"/>
    <property type="molecule type" value="Genomic_DNA"/>
</dbReference>
<dbReference type="InterPro" id="IPR016039">
    <property type="entry name" value="Thiolase-like"/>
</dbReference>
<dbReference type="InterPro" id="IPR013751">
    <property type="entry name" value="ACP_syn_III_N"/>
</dbReference>
<dbReference type="PANTHER" id="PTHR34069:SF2">
    <property type="entry name" value="BETA-KETOACYL-[ACYL-CARRIER-PROTEIN] SYNTHASE III"/>
    <property type="match status" value="1"/>
</dbReference>
<sequence length="369" mass="40119">MSNIKSVIVATGSYIPPRVIENQHFLNHSFFEKDGTPQARKNEEAIEKFKAITEIEERRYAEDDLNASDLAFLAAKDALESSGIDAEELDYIVVAHNFGDVAKGSNRVDMIPTLASRVKHKLGIINPDCVAYDLPFGCPGWLQGMIQADYFIKSGDAKKVLVIGAETLSRIVDPHDKDTMIYADGAGATILAAVADTDSGVLSHKAQSHTVDQAYFLRMEPSCNPAHQSDARYLKMDGRKVYEYALTHVPKVMKAALEKAGVEAREVKKVLVHQANGKMDEAILKRFFKLYNAEAPAGIMPMTIAKLGNSSVATVPTLLDLILKGEMEGHTVKAGDVLLFASVGAGMNINAMVYRMPHPKSLSGGEGLA</sequence>
<evidence type="ECO:0000259" key="4">
    <source>
        <dbReference type="Pfam" id="PF08545"/>
    </source>
</evidence>
<evidence type="ECO:0000313" key="6">
    <source>
        <dbReference type="Proteomes" id="UP000283433"/>
    </source>
</evidence>
<protein>
    <submittedName>
        <fullName evidence="5">3-oxoacyl-ACP synthase</fullName>
    </submittedName>
</protein>
<feature type="domain" description="Beta-ketoacyl-[acyl-carrier-protein] synthase III N-terminal" evidence="4">
    <location>
        <begin position="132"/>
        <end position="208"/>
    </location>
</feature>
<dbReference type="RefSeq" id="WP_120180285.1">
    <property type="nucleotide sequence ID" value="NZ_MBTA01000001.1"/>
</dbReference>
<dbReference type="Gene3D" id="3.40.47.10">
    <property type="match status" value="2"/>
</dbReference>
<dbReference type="Pfam" id="PF08541">
    <property type="entry name" value="ACP_syn_III_C"/>
    <property type="match status" value="1"/>
</dbReference>